<dbReference type="PANTHER" id="PTHR39199:SF1">
    <property type="entry name" value="BLR5128 PROTEIN"/>
    <property type="match status" value="1"/>
</dbReference>
<accession>A0ABS1FUD2</accession>
<comment type="caution">
    <text evidence="3">The sequence shown here is derived from an EMBL/GenBank/DDBJ whole genome shotgun (WGS) entry which is preliminary data.</text>
</comment>
<evidence type="ECO:0000259" key="1">
    <source>
        <dbReference type="Pfam" id="PF10000"/>
    </source>
</evidence>
<dbReference type="Gene3D" id="3.30.2130.10">
    <property type="entry name" value="VC0802-like"/>
    <property type="match status" value="1"/>
</dbReference>
<dbReference type="InterPro" id="IPR027795">
    <property type="entry name" value="CASTOR_ACT_dom"/>
</dbReference>
<sequence>MSGETDLKILLQNMEPVLNSGEYVFCKVESLNKIPDMEKLLFFFRETEAVTVVLEKSTADKWNLEYDYISSWITLNVHSSLEAVGLTAAFANALKQESISCNVVAAYFHDHIFVAKDDAEKAMSALVRLSM</sequence>
<name>A0ABS1FUD2_9FLAO</name>
<feature type="domain" description="DUF2241" evidence="1">
    <location>
        <begin position="2"/>
        <end position="70"/>
    </location>
</feature>
<dbReference type="SUPFAM" id="SSF55021">
    <property type="entry name" value="ACT-like"/>
    <property type="match status" value="2"/>
</dbReference>
<evidence type="ECO:0000313" key="3">
    <source>
        <dbReference type="EMBL" id="MBK1896046.1"/>
    </source>
</evidence>
<reference evidence="4" key="1">
    <citation type="submission" date="2021-01" db="EMBL/GenBank/DDBJ databases">
        <title>Genome public.</title>
        <authorList>
            <person name="Liu C."/>
            <person name="Sun Q."/>
        </authorList>
    </citation>
    <scope>NUCLEOTIDE SEQUENCE [LARGE SCALE GENOMIC DNA]</scope>
    <source>
        <strain evidence="4">YIM B02567</strain>
    </source>
</reference>
<dbReference type="InterPro" id="IPR045865">
    <property type="entry name" value="ACT-like_dom_sf"/>
</dbReference>
<evidence type="ECO:0000259" key="2">
    <source>
        <dbReference type="Pfam" id="PF13840"/>
    </source>
</evidence>
<keyword evidence="4" id="KW-1185">Reference proteome</keyword>
<dbReference type="Pfam" id="PF10000">
    <property type="entry name" value="ACT_3"/>
    <property type="match status" value="1"/>
</dbReference>
<protein>
    <submittedName>
        <fullName evidence="3">ACT domain-containing protein</fullName>
    </submittedName>
</protein>
<dbReference type="Pfam" id="PF13840">
    <property type="entry name" value="ACT_7"/>
    <property type="match status" value="1"/>
</dbReference>
<gene>
    <name evidence="3" type="ORF">JHL15_09810</name>
</gene>
<proteinExistence type="predicted"/>
<organism evidence="3 4">
    <name type="scientific">Chryseobacterium paridis</name>
    <dbReference type="NCBI Taxonomy" id="2800328"/>
    <lineage>
        <taxon>Bacteria</taxon>
        <taxon>Pseudomonadati</taxon>
        <taxon>Bacteroidota</taxon>
        <taxon>Flavobacteriia</taxon>
        <taxon>Flavobacteriales</taxon>
        <taxon>Weeksellaceae</taxon>
        <taxon>Chryseobacterium group</taxon>
        <taxon>Chryseobacterium</taxon>
    </lineage>
</organism>
<dbReference type="PANTHER" id="PTHR39199">
    <property type="entry name" value="BLR5128 PROTEIN"/>
    <property type="match status" value="1"/>
</dbReference>
<dbReference type="RefSeq" id="WP_200245410.1">
    <property type="nucleotide sequence ID" value="NZ_JAENHK010000008.1"/>
</dbReference>
<dbReference type="EMBL" id="JAENHK010000008">
    <property type="protein sequence ID" value="MBK1896046.1"/>
    <property type="molecule type" value="Genomic_DNA"/>
</dbReference>
<feature type="domain" description="CASTOR ACT" evidence="2">
    <location>
        <begin position="71"/>
        <end position="126"/>
    </location>
</feature>
<evidence type="ECO:0000313" key="4">
    <source>
        <dbReference type="Proteomes" id="UP000628669"/>
    </source>
</evidence>
<dbReference type="Proteomes" id="UP000628669">
    <property type="component" value="Unassembled WGS sequence"/>
</dbReference>
<dbReference type="InterPro" id="IPR018717">
    <property type="entry name" value="DUF2241"/>
</dbReference>